<feature type="domain" description="C2H2-type" evidence="10">
    <location>
        <begin position="320"/>
        <end position="349"/>
    </location>
</feature>
<evidence type="ECO:0000256" key="8">
    <source>
        <dbReference type="PROSITE-ProRule" id="PRU00042"/>
    </source>
</evidence>
<dbReference type="VEuPathDB" id="VectorBase:AMIN002831"/>
<dbReference type="GO" id="GO:0008270">
    <property type="term" value="F:zinc ion binding"/>
    <property type="evidence" value="ECO:0007669"/>
    <property type="project" value="UniProtKB-KW"/>
</dbReference>
<evidence type="ECO:0000256" key="4">
    <source>
        <dbReference type="ARBA" id="ARBA00022771"/>
    </source>
</evidence>
<dbReference type="PANTHER" id="PTHR24388:SF53">
    <property type="entry name" value="CHORION TRANSCRIPTION FACTOR CF2-RELATED"/>
    <property type="match status" value="1"/>
</dbReference>
<dbReference type="FunFam" id="3.30.160.60:FF:000110">
    <property type="entry name" value="Zinc finger protein-like"/>
    <property type="match status" value="1"/>
</dbReference>
<dbReference type="EnsemblMetazoa" id="AMIN002831-RA">
    <property type="protein sequence ID" value="AMIN002831-PA"/>
    <property type="gene ID" value="AMIN002831"/>
</dbReference>
<reference evidence="11" key="2">
    <citation type="submission" date="2020-05" db="UniProtKB">
        <authorList>
            <consortium name="EnsemblMetazoa"/>
        </authorList>
    </citation>
    <scope>IDENTIFICATION</scope>
    <source>
        <strain evidence="11">MINIMUS1</strain>
    </source>
</reference>
<evidence type="ECO:0000256" key="5">
    <source>
        <dbReference type="ARBA" id="ARBA00022833"/>
    </source>
</evidence>
<evidence type="ECO:0000259" key="10">
    <source>
        <dbReference type="PROSITE" id="PS50157"/>
    </source>
</evidence>
<keyword evidence="12" id="KW-1185">Reference proteome</keyword>
<evidence type="ECO:0000313" key="12">
    <source>
        <dbReference type="Proteomes" id="UP000075920"/>
    </source>
</evidence>
<evidence type="ECO:0000313" key="11">
    <source>
        <dbReference type="EnsemblMetazoa" id="AMIN002831-PA"/>
    </source>
</evidence>
<feature type="domain" description="C2H2-type" evidence="10">
    <location>
        <begin position="350"/>
        <end position="377"/>
    </location>
</feature>
<dbReference type="STRING" id="112268.A0A182VXN2"/>
<evidence type="ECO:0000256" key="3">
    <source>
        <dbReference type="ARBA" id="ARBA00022737"/>
    </source>
</evidence>
<dbReference type="PANTHER" id="PTHR24388">
    <property type="entry name" value="ZINC FINGER PROTEIN"/>
    <property type="match status" value="1"/>
</dbReference>
<name>A0A182VXN2_9DIPT</name>
<dbReference type="GO" id="GO:0005634">
    <property type="term" value="C:nucleus"/>
    <property type="evidence" value="ECO:0007669"/>
    <property type="project" value="UniProtKB-SubCell"/>
</dbReference>
<dbReference type="FunFam" id="3.30.160.60:FF:000145">
    <property type="entry name" value="Zinc finger protein 574"/>
    <property type="match status" value="1"/>
</dbReference>
<feature type="domain" description="C2H2-type" evidence="10">
    <location>
        <begin position="244"/>
        <end position="272"/>
    </location>
</feature>
<dbReference type="SUPFAM" id="SSF57667">
    <property type="entry name" value="beta-beta-alpha zinc fingers"/>
    <property type="match status" value="2"/>
</dbReference>
<dbReference type="Pfam" id="PF00096">
    <property type="entry name" value="zf-C2H2"/>
    <property type="match status" value="3"/>
</dbReference>
<dbReference type="Proteomes" id="UP000075920">
    <property type="component" value="Unassembled WGS sequence"/>
</dbReference>
<accession>A0A182VXN2</accession>
<organism evidence="11 12">
    <name type="scientific">Anopheles minimus</name>
    <dbReference type="NCBI Taxonomy" id="112268"/>
    <lineage>
        <taxon>Eukaryota</taxon>
        <taxon>Metazoa</taxon>
        <taxon>Ecdysozoa</taxon>
        <taxon>Arthropoda</taxon>
        <taxon>Hexapoda</taxon>
        <taxon>Insecta</taxon>
        <taxon>Pterygota</taxon>
        <taxon>Neoptera</taxon>
        <taxon>Endopterygota</taxon>
        <taxon>Diptera</taxon>
        <taxon>Nematocera</taxon>
        <taxon>Culicoidea</taxon>
        <taxon>Culicidae</taxon>
        <taxon>Anophelinae</taxon>
        <taxon>Anopheles</taxon>
    </lineage>
</organism>
<evidence type="ECO:0000256" key="7">
    <source>
        <dbReference type="ARBA" id="ARBA00037948"/>
    </source>
</evidence>
<sequence>MNSIMSRSRCVACHIEEPGMIAIYQHPRGVDRLWTYVTGIIVKAKDQLCIPCYDELRIAHRFKEKCIHNNINRLGLGLPRRSATHTQQDTPTSDESITAPQITPEPLLAARLGESSHVTVEECRPIQPRSEHPTSRHDFVIKSETPPEEDAAQNQPTIVPDVQQLDCVSLLNDGVGQTNQTAHHDTVVPSIEVVKMELELSLDDMGLNESLSADSANEDSDEGQDSKPDGDSVDPPAGSEAVLPHCAQCDQTFHTRAALKQHQQLEHKKIRRDNTNAVKYRRVLSGKINALMCRYCYREFNEPDAKAAHESTHLSDPKPFQCSYADCNRLFQHRSALNRHFYTHVTPKRFKCSVCPKRFHQQSSMVVHERLHRGDKPHICPQCGKGFTHVSNVKRHIRFHNGEKPYQCGKCPARFTTSTDLRRHMNSRRCMMMWSMKGPSSDTWVIKGERKGDL</sequence>
<dbReference type="PROSITE" id="PS00028">
    <property type="entry name" value="ZINC_FINGER_C2H2_1"/>
    <property type="match status" value="4"/>
</dbReference>
<dbReference type="Gene3D" id="3.30.160.60">
    <property type="entry name" value="Classic Zinc Finger"/>
    <property type="match status" value="5"/>
</dbReference>
<evidence type="ECO:0000256" key="9">
    <source>
        <dbReference type="SAM" id="MobiDB-lite"/>
    </source>
</evidence>
<dbReference type="SMART" id="SM00868">
    <property type="entry name" value="zf-AD"/>
    <property type="match status" value="1"/>
</dbReference>
<keyword evidence="6" id="KW-0539">Nucleus</keyword>
<comment type="subcellular location">
    <subcellularLocation>
        <location evidence="1">Nucleus</location>
    </subcellularLocation>
</comment>
<keyword evidence="3" id="KW-0677">Repeat</keyword>
<feature type="domain" description="C2H2-type" evidence="10">
    <location>
        <begin position="406"/>
        <end position="425"/>
    </location>
</feature>
<reference evidence="12" key="1">
    <citation type="submission" date="2013-03" db="EMBL/GenBank/DDBJ databases">
        <title>The Genome Sequence of Anopheles minimus MINIMUS1.</title>
        <authorList>
            <consortium name="The Broad Institute Genomics Platform"/>
            <person name="Neafsey D.E."/>
            <person name="Walton C."/>
            <person name="Walker B."/>
            <person name="Young S.K."/>
            <person name="Zeng Q."/>
            <person name="Gargeya S."/>
            <person name="Fitzgerald M."/>
            <person name="Haas B."/>
            <person name="Abouelleil A."/>
            <person name="Allen A.W."/>
            <person name="Alvarado L."/>
            <person name="Arachchi H.M."/>
            <person name="Berlin A.M."/>
            <person name="Chapman S.B."/>
            <person name="Gainer-Dewar J."/>
            <person name="Goldberg J."/>
            <person name="Griggs A."/>
            <person name="Gujja S."/>
            <person name="Hansen M."/>
            <person name="Howarth C."/>
            <person name="Imamovic A."/>
            <person name="Ireland A."/>
            <person name="Larimer J."/>
            <person name="McCowan C."/>
            <person name="Murphy C."/>
            <person name="Pearson M."/>
            <person name="Poon T.W."/>
            <person name="Priest M."/>
            <person name="Roberts A."/>
            <person name="Saif S."/>
            <person name="Shea T."/>
            <person name="Sisk P."/>
            <person name="Sykes S."/>
            <person name="Wortman J."/>
            <person name="Nusbaum C."/>
            <person name="Birren B."/>
        </authorList>
    </citation>
    <scope>NUCLEOTIDE SEQUENCE [LARGE SCALE GENOMIC DNA]</scope>
    <source>
        <strain evidence="12">MINIMUS1</strain>
    </source>
</reference>
<dbReference type="AlphaFoldDB" id="A0A182VXN2"/>
<keyword evidence="5" id="KW-0862">Zinc</keyword>
<feature type="domain" description="C2H2-type" evidence="10">
    <location>
        <begin position="378"/>
        <end position="405"/>
    </location>
</feature>
<dbReference type="GO" id="GO:0000981">
    <property type="term" value="F:DNA-binding transcription factor activity, RNA polymerase II-specific"/>
    <property type="evidence" value="ECO:0007669"/>
    <property type="project" value="TreeGrafter"/>
</dbReference>
<evidence type="ECO:0000256" key="2">
    <source>
        <dbReference type="ARBA" id="ARBA00022723"/>
    </source>
</evidence>
<dbReference type="FunFam" id="3.30.160.60:FF:000446">
    <property type="entry name" value="Zinc finger protein"/>
    <property type="match status" value="1"/>
</dbReference>
<comment type="similarity">
    <text evidence="7">Belongs to the snail C2H2-type zinc-finger protein family.</text>
</comment>
<feature type="compositionally biased region" description="Polar residues" evidence="9">
    <location>
        <begin position="84"/>
        <end position="101"/>
    </location>
</feature>
<proteinExistence type="inferred from homology"/>
<evidence type="ECO:0000256" key="6">
    <source>
        <dbReference type="ARBA" id="ARBA00023242"/>
    </source>
</evidence>
<dbReference type="InterPro" id="IPR036236">
    <property type="entry name" value="Znf_C2H2_sf"/>
</dbReference>
<feature type="region of interest" description="Disordered" evidence="9">
    <location>
        <begin position="210"/>
        <end position="241"/>
    </location>
</feature>
<dbReference type="InterPro" id="IPR012934">
    <property type="entry name" value="Znf_AD"/>
</dbReference>
<dbReference type="InterPro" id="IPR050527">
    <property type="entry name" value="Snail/Krueppel_Znf"/>
</dbReference>
<evidence type="ECO:0000256" key="1">
    <source>
        <dbReference type="ARBA" id="ARBA00004123"/>
    </source>
</evidence>
<dbReference type="InterPro" id="IPR013087">
    <property type="entry name" value="Znf_C2H2_type"/>
</dbReference>
<dbReference type="GO" id="GO:0000978">
    <property type="term" value="F:RNA polymerase II cis-regulatory region sequence-specific DNA binding"/>
    <property type="evidence" value="ECO:0007669"/>
    <property type="project" value="TreeGrafter"/>
</dbReference>
<keyword evidence="2" id="KW-0479">Metal-binding</keyword>
<protein>
    <recommendedName>
        <fullName evidence="10">C2H2-type domain-containing protein</fullName>
    </recommendedName>
</protein>
<keyword evidence="4 8" id="KW-0863">Zinc-finger</keyword>
<dbReference type="SMART" id="SM00355">
    <property type="entry name" value="ZnF_C2H2"/>
    <property type="match status" value="6"/>
</dbReference>
<feature type="region of interest" description="Disordered" evidence="9">
    <location>
        <begin position="79"/>
        <end position="102"/>
    </location>
</feature>
<dbReference type="PROSITE" id="PS50157">
    <property type="entry name" value="ZINC_FINGER_C2H2_2"/>
    <property type="match status" value="5"/>
</dbReference>